<proteinExistence type="predicted"/>
<reference evidence="1 2" key="1">
    <citation type="submission" date="2019-10" db="EMBL/GenBank/DDBJ databases">
        <title>Description of Paenibacillus pedi sp. nov.</title>
        <authorList>
            <person name="Carlier A."/>
            <person name="Qi S."/>
        </authorList>
    </citation>
    <scope>NUCLEOTIDE SEQUENCE [LARGE SCALE GENOMIC DNA]</scope>
    <source>
        <strain evidence="1 2">LMG 31457</strain>
    </source>
</reference>
<organism evidence="1 2">
    <name type="scientific">Paenibacillus planticolens</name>
    <dbReference type="NCBI Taxonomy" id="2654976"/>
    <lineage>
        <taxon>Bacteria</taxon>
        <taxon>Bacillati</taxon>
        <taxon>Bacillota</taxon>
        <taxon>Bacilli</taxon>
        <taxon>Bacillales</taxon>
        <taxon>Paenibacillaceae</taxon>
        <taxon>Paenibacillus</taxon>
    </lineage>
</organism>
<dbReference type="RefSeq" id="WP_171681560.1">
    <property type="nucleotide sequence ID" value="NZ_WHNZ01000007.1"/>
</dbReference>
<comment type="caution">
    <text evidence="1">The sequence shown here is derived from an EMBL/GenBank/DDBJ whole genome shotgun (WGS) entry which is preliminary data.</text>
</comment>
<gene>
    <name evidence="1" type="ORF">GC097_01390</name>
</gene>
<keyword evidence="2" id="KW-1185">Reference proteome</keyword>
<evidence type="ECO:0000313" key="2">
    <source>
        <dbReference type="Proteomes" id="UP000618579"/>
    </source>
</evidence>
<evidence type="ECO:0000313" key="1">
    <source>
        <dbReference type="EMBL" id="NOU98680.1"/>
    </source>
</evidence>
<name>A0ABX1ZF05_9BACL</name>
<dbReference type="Proteomes" id="UP000618579">
    <property type="component" value="Unassembled WGS sequence"/>
</dbReference>
<protein>
    <submittedName>
        <fullName evidence="1">Uncharacterized protein</fullName>
    </submittedName>
</protein>
<accession>A0ABX1ZF05</accession>
<sequence length="70" mass="8158">MLKEELRIIVGNNFTLPQGIDENSIVQQVVDLLSSTDPELRDKLAYRILHNWLLEKKLLQDEKLNGSLIW</sequence>
<dbReference type="EMBL" id="WHNZ01000007">
    <property type="protein sequence ID" value="NOU98680.1"/>
    <property type="molecule type" value="Genomic_DNA"/>
</dbReference>